<dbReference type="Gene3D" id="3.40.30.10">
    <property type="entry name" value="Glutaredoxin"/>
    <property type="match status" value="1"/>
</dbReference>
<dbReference type="InterPro" id="IPR013766">
    <property type="entry name" value="Thioredoxin_domain"/>
</dbReference>
<dbReference type="PANTHER" id="PTHR35272">
    <property type="entry name" value="THIOL:DISULFIDE INTERCHANGE PROTEIN DSBC-RELATED"/>
    <property type="match status" value="1"/>
</dbReference>
<proteinExistence type="predicted"/>
<name>A0A432YSF5_9GAMM</name>
<dbReference type="RefSeq" id="WP_126752207.1">
    <property type="nucleotide sequence ID" value="NZ_JBHUMT010000001.1"/>
</dbReference>
<dbReference type="InterPro" id="IPR051470">
    <property type="entry name" value="Thiol:disulfide_interchange"/>
</dbReference>
<dbReference type="InterPro" id="IPR036249">
    <property type="entry name" value="Thioredoxin-like_sf"/>
</dbReference>
<evidence type="ECO:0000313" key="3">
    <source>
        <dbReference type="EMBL" id="RUO64534.1"/>
    </source>
</evidence>
<dbReference type="InterPro" id="IPR012336">
    <property type="entry name" value="Thioredoxin-like_fold"/>
</dbReference>
<comment type="caution">
    <text evidence="3">The sequence shown here is derived from an EMBL/GenBank/DDBJ whole genome shotgun (WGS) entry which is preliminary data.</text>
</comment>
<dbReference type="Pfam" id="PF13462">
    <property type="entry name" value="Thioredoxin_4"/>
    <property type="match status" value="1"/>
</dbReference>
<dbReference type="AlphaFoldDB" id="A0A432YSF5"/>
<dbReference type="CDD" id="cd03023">
    <property type="entry name" value="DsbA_Com1_like"/>
    <property type="match status" value="1"/>
</dbReference>
<evidence type="ECO:0000259" key="2">
    <source>
        <dbReference type="PROSITE" id="PS51352"/>
    </source>
</evidence>
<dbReference type="GO" id="GO:0016853">
    <property type="term" value="F:isomerase activity"/>
    <property type="evidence" value="ECO:0007669"/>
    <property type="project" value="UniProtKB-KW"/>
</dbReference>
<protein>
    <submittedName>
        <fullName evidence="3">Protein-disulfide isomerase</fullName>
    </submittedName>
</protein>
<gene>
    <name evidence="3" type="ORF">CWI73_07535</name>
</gene>
<keyword evidence="1" id="KW-0732">Signal</keyword>
<feature type="chain" id="PRO_5019454513" evidence="1">
    <location>
        <begin position="22"/>
        <end position="243"/>
    </location>
</feature>
<evidence type="ECO:0000313" key="4">
    <source>
        <dbReference type="Proteomes" id="UP000288361"/>
    </source>
</evidence>
<feature type="signal peptide" evidence="1">
    <location>
        <begin position="1"/>
        <end position="21"/>
    </location>
</feature>
<evidence type="ECO:0000256" key="1">
    <source>
        <dbReference type="SAM" id="SignalP"/>
    </source>
</evidence>
<dbReference type="Proteomes" id="UP000288361">
    <property type="component" value="Unassembled WGS sequence"/>
</dbReference>
<reference evidence="3 4" key="1">
    <citation type="journal article" date="2011" name="Front. Microbiol.">
        <title>Genomic signatures of strain selection and enhancement in Bacillus atrophaeus var. globigii, a historical biowarfare simulant.</title>
        <authorList>
            <person name="Gibbons H.S."/>
            <person name="Broomall S.M."/>
            <person name="McNew L.A."/>
            <person name="Daligault H."/>
            <person name="Chapman C."/>
            <person name="Bruce D."/>
            <person name="Karavis M."/>
            <person name="Krepps M."/>
            <person name="McGregor P.A."/>
            <person name="Hong C."/>
            <person name="Park K.H."/>
            <person name="Akmal A."/>
            <person name="Feldman A."/>
            <person name="Lin J.S."/>
            <person name="Chang W.E."/>
            <person name="Higgs B.W."/>
            <person name="Demirev P."/>
            <person name="Lindquist J."/>
            <person name="Liem A."/>
            <person name="Fochler E."/>
            <person name="Read T.D."/>
            <person name="Tapia R."/>
            <person name="Johnson S."/>
            <person name="Bishop-Lilly K.A."/>
            <person name="Detter C."/>
            <person name="Han C."/>
            <person name="Sozhamannan S."/>
            <person name="Rosenzweig C.N."/>
            <person name="Skowronski E.W."/>
        </authorList>
    </citation>
    <scope>NUCLEOTIDE SEQUENCE [LARGE SCALE GENOMIC DNA]</scope>
    <source>
        <strain evidence="3 4">TPS4-2</strain>
    </source>
</reference>
<dbReference type="SUPFAM" id="SSF52833">
    <property type="entry name" value="Thioredoxin-like"/>
    <property type="match status" value="1"/>
</dbReference>
<dbReference type="EMBL" id="PIQA01000004">
    <property type="protein sequence ID" value="RUO64534.1"/>
    <property type="molecule type" value="Genomic_DNA"/>
</dbReference>
<organism evidence="3 4">
    <name type="scientific">Idiomarina piscisalsi</name>
    <dbReference type="NCBI Taxonomy" id="1096243"/>
    <lineage>
        <taxon>Bacteria</taxon>
        <taxon>Pseudomonadati</taxon>
        <taxon>Pseudomonadota</taxon>
        <taxon>Gammaproteobacteria</taxon>
        <taxon>Alteromonadales</taxon>
        <taxon>Idiomarinaceae</taxon>
        <taxon>Idiomarina</taxon>
    </lineage>
</organism>
<feature type="domain" description="Thioredoxin" evidence="2">
    <location>
        <begin position="60"/>
        <end position="241"/>
    </location>
</feature>
<sequence length="243" mass="27809">MNFIYKTFFIVAFIFSSNVFAQDLNPQQEEDLEKVEQLLRENPQLISNIHRGLQRFLEQQSEQKNAFANHQEWLYQSAAHPILGDQDAPHKIIVFTDYNCPFCKKLEPGLHKLIEEYPSIQVVNIFVPLRQQQVDGLKTNSALYGLNLWRNDPKAFFEAHNLMMKKSGMHTADSLQSVAQVTSTKAFLSPSGESEAVIRKNMSAFRELGFRGTPTIIIGQQVTPGYIPYDRLEEIATAQFDLN</sequence>
<dbReference type="PANTHER" id="PTHR35272:SF3">
    <property type="entry name" value="THIOL:DISULFIDE INTERCHANGE PROTEIN DSBC"/>
    <property type="match status" value="1"/>
</dbReference>
<accession>A0A432YSF5</accession>
<keyword evidence="3" id="KW-0413">Isomerase</keyword>
<dbReference type="PROSITE" id="PS51352">
    <property type="entry name" value="THIOREDOXIN_2"/>
    <property type="match status" value="1"/>
</dbReference>